<dbReference type="GO" id="GO:0006428">
    <property type="term" value="P:isoleucyl-tRNA aminoacylation"/>
    <property type="evidence" value="ECO:0007669"/>
    <property type="project" value="UniProtKB-UniRule"/>
</dbReference>
<dbReference type="SUPFAM" id="SSF50677">
    <property type="entry name" value="ValRS/IleRS/LeuRS editing domain"/>
    <property type="match status" value="1"/>
</dbReference>
<evidence type="ECO:0000256" key="6">
    <source>
        <dbReference type="ARBA" id="ARBA00022741"/>
    </source>
</evidence>
<comment type="similarity">
    <text evidence="1">Belongs to the class-I aminoacyl-tRNA synthetase family. IleS type 1 subfamily.</text>
</comment>
<name>I7CEM4_MYCHA</name>
<comment type="function">
    <text evidence="10">Catalyzes the attachment of isoleucine to tRNA(Ile). As IleRS can inadvertently accommodate and process structurally similar amino acids such as valine, to avoid such errors it has two additional distinct tRNA(Ile)-dependent editing activities. One activity is designated as 'pretransfer' editing and involves the hydrolysis of activated Val-AMP. The other activity is designated 'posttransfer' editing and involves deacylation of mischarged Val-tRNA(Ile).</text>
</comment>
<dbReference type="PANTHER" id="PTHR42765">
    <property type="entry name" value="SOLEUCYL-TRNA SYNTHETASE"/>
    <property type="match status" value="1"/>
</dbReference>
<dbReference type="InterPro" id="IPR009080">
    <property type="entry name" value="tRNAsynth_Ia_anticodon-bd"/>
</dbReference>
<dbReference type="SUPFAM" id="SSF52374">
    <property type="entry name" value="Nucleotidylyl transferase"/>
    <property type="match status" value="1"/>
</dbReference>
<dbReference type="Pfam" id="PF00133">
    <property type="entry name" value="tRNA-synt_1"/>
    <property type="match status" value="1"/>
</dbReference>
<dbReference type="OrthoDB" id="9810365at2"/>
<evidence type="ECO:0000259" key="14">
    <source>
        <dbReference type="Pfam" id="PF00133"/>
    </source>
</evidence>
<dbReference type="GO" id="GO:0005829">
    <property type="term" value="C:cytosol"/>
    <property type="evidence" value="ECO:0007669"/>
    <property type="project" value="TreeGrafter"/>
</dbReference>
<reference evidence="17" key="2">
    <citation type="submission" date="2012-07" db="EMBL/GenBank/DDBJ databases">
        <title>Complete genome sequence of 'Candidatus Mycoplasma haemolamae'.</title>
        <authorList>
            <person name="Guimaraes A.M.S."/>
            <person name="Toth B."/>
            <person name="Santos A.P."/>
            <person name="Nascimento N.C."/>
            <person name="Sojka J.E."/>
            <person name="Messick J.B."/>
        </authorList>
    </citation>
    <scope>NUCLEOTIDE SEQUENCE [LARGE SCALE GENOMIC DNA]</scope>
    <source>
        <strain evidence="17">Purdue</strain>
    </source>
</reference>
<dbReference type="GO" id="GO:0005524">
    <property type="term" value="F:ATP binding"/>
    <property type="evidence" value="ECO:0007669"/>
    <property type="project" value="UniProtKB-KW"/>
</dbReference>
<dbReference type="NCBIfam" id="TIGR00392">
    <property type="entry name" value="ileS"/>
    <property type="match status" value="1"/>
</dbReference>
<dbReference type="InterPro" id="IPR002300">
    <property type="entry name" value="aa-tRNA-synth_Ia"/>
</dbReference>
<evidence type="ECO:0000256" key="1">
    <source>
        <dbReference type="ARBA" id="ARBA00006887"/>
    </source>
</evidence>
<evidence type="ECO:0000313" key="17">
    <source>
        <dbReference type="Proteomes" id="UP000006502"/>
    </source>
</evidence>
<organism evidence="16 17">
    <name type="scientific">Mycoplasma haematolamae (strain Purdue)</name>
    <dbReference type="NCBI Taxonomy" id="1212765"/>
    <lineage>
        <taxon>Bacteria</taxon>
        <taxon>Bacillati</taxon>
        <taxon>Mycoplasmatota</taxon>
        <taxon>Mollicutes</taxon>
        <taxon>Mycoplasmataceae</taxon>
        <taxon>Mycoplasma</taxon>
    </lineage>
</organism>
<dbReference type="Gene3D" id="1.10.730.20">
    <property type="match status" value="1"/>
</dbReference>
<gene>
    <name evidence="16" type="primary">ileS</name>
    <name evidence="16" type="ordered locus">MHLP_00580</name>
</gene>
<sequence>MFKFKGTLFLPETAFPMKADLVSKQSSFLSFFREREIYKKRLLLNKDKPLYRVMDGPPYANGAIHMGHAFNKLLKDFAVRWKNITGYQSPLQPGWDMHGLPIEMKLEKEDPLFKSSEPIEKTKRALEYAHSQVEVQASQLGQLNLCFPLGDPYLTSNKDFIEKEYLFLLYLWEKKLLKRENKPVAWSYSSETALAESELNYEGVDCDSIYFSWEIISSPNDPELVGSYLILWTTTPYSLEANLAVAFHPELKYQLVRYKNKKYICSSSFISHISDIFGWAGFNVDETKEISKDVLSLLTYRNNLTQETNCLLEANYLIEGKGSGFVHLAPGLGEEDYLVCKKSGIPVYCAINNKGHFEEKTKFPPINGQFYQKASKIVTEFLREEGNLLAIEKIKHKIAKDWRTGLPTLYRSTPQWFLDLSLLKEDLEEAFSQEVFCNPEWLFPKLKETVFSRSEWCLSRQRSWGLPIPVIYCEGQPIEDGRQFQRNISILLSEGLETWFTKPVSYFLGRELTREEESKYSKGNDVLDVWFDSGCSFLLYDHLADLYIEGSDQLRGWFNSSSILSSAKSKRLPFKSLASHGFILDEKGHKMSKSKGNVIDPLEIVKKYGCDIFRLWVANSNYLKDIRFSEVQLKTVEQQYRKIRNVLFRFSLSVLGTPNWDVILPLNSRLSFPEHRYLYSYFLKAISEARKELDSLNFYKAIKGLLDFTDLYSSWYLELVKPVIYSREGTDAYKKESLYVISVVLKYSLLMFSVFLPQTTEEVYSYFASSRKESLFLEDLELDISESQLEEANNPTWGEFFELRDEVLAELEKKYATKELSHPREAKVFVPKSLSSCFGLSDLKRLLGVSEVELTDEEEVKIEKTLNIQCPRCLYFFDKQELLPKAIEGTDYLLCDPCLNIIKEYGRNN</sequence>
<evidence type="ECO:0000256" key="5">
    <source>
        <dbReference type="ARBA" id="ARBA00022598"/>
    </source>
</evidence>
<evidence type="ECO:0000256" key="8">
    <source>
        <dbReference type="ARBA" id="ARBA00022917"/>
    </source>
</evidence>
<keyword evidence="5 13" id="KW-0436">Ligase</keyword>
<evidence type="ECO:0000256" key="2">
    <source>
        <dbReference type="ARBA" id="ARBA00013165"/>
    </source>
</evidence>
<keyword evidence="9 13" id="KW-0030">Aminoacyl-tRNA synthetase</keyword>
<dbReference type="EMBL" id="CP003731">
    <property type="protein sequence ID" value="AFO51696.1"/>
    <property type="molecule type" value="Genomic_DNA"/>
</dbReference>
<feature type="domain" description="Aminoacyl-tRNA synthetase class Ia" evidence="14">
    <location>
        <begin position="29"/>
        <end position="629"/>
    </location>
</feature>
<evidence type="ECO:0000256" key="13">
    <source>
        <dbReference type="RuleBase" id="RU363035"/>
    </source>
</evidence>
<keyword evidence="7 13" id="KW-0067">ATP-binding</keyword>
<dbReference type="Proteomes" id="UP000006502">
    <property type="component" value="Chromosome"/>
</dbReference>
<evidence type="ECO:0000256" key="4">
    <source>
        <dbReference type="ARBA" id="ARBA00022490"/>
    </source>
</evidence>
<dbReference type="PATRIC" id="fig|1212765.3.peg.141"/>
<dbReference type="AlphaFoldDB" id="I7CEM4"/>
<evidence type="ECO:0000256" key="9">
    <source>
        <dbReference type="ARBA" id="ARBA00023146"/>
    </source>
</evidence>
<dbReference type="InterPro" id="IPR013155">
    <property type="entry name" value="M/V/L/I-tRNA-synth_anticd-bd"/>
</dbReference>
<evidence type="ECO:0000256" key="12">
    <source>
        <dbReference type="NCBIfam" id="TIGR00392"/>
    </source>
</evidence>
<dbReference type="PROSITE" id="PS00178">
    <property type="entry name" value="AA_TRNA_LIGASE_I"/>
    <property type="match status" value="1"/>
</dbReference>
<comment type="catalytic activity">
    <reaction evidence="11">
        <text>tRNA(Ile) + L-isoleucine + ATP = L-isoleucyl-tRNA(Ile) + AMP + diphosphate</text>
        <dbReference type="Rhea" id="RHEA:11060"/>
        <dbReference type="Rhea" id="RHEA-COMP:9666"/>
        <dbReference type="Rhea" id="RHEA-COMP:9695"/>
        <dbReference type="ChEBI" id="CHEBI:30616"/>
        <dbReference type="ChEBI" id="CHEBI:33019"/>
        <dbReference type="ChEBI" id="CHEBI:58045"/>
        <dbReference type="ChEBI" id="CHEBI:78442"/>
        <dbReference type="ChEBI" id="CHEBI:78528"/>
        <dbReference type="ChEBI" id="CHEBI:456215"/>
        <dbReference type="EC" id="6.1.1.5"/>
    </reaction>
</comment>
<evidence type="ECO:0000256" key="10">
    <source>
        <dbReference type="ARBA" id="ARBA00025217"/>
    </source>
</evidence>
<dbReference type="PRINTS" id="PR00984">
    <property type="entry name" value="TRNASYNTHILE"/>
</dbReference>
<dbReference type="KEGG" id="mhl:MHLP_00580"/>
<evidence type="ECO:0000256" key="3">
    <source>
        <dbReference type="ARBA" id="ARBA00022009"/>
    </source>
</evidence>
<keyword evidence="8 13" id="KW-0648">Protein biosynthesis</keyword>
<accession>I7CEM4</accession>
<dbReference type="InterPro" id="IPR001412">
    <property type="entry name" value="aa-tRNA-synth_I_CS"/>
</dbReference>
<evidence type="ECO:0000313" key="16">
    <source>
        <dbReference type="EMBL" id="AFO51696.1"/>
    </source>
</evidence>
<evidence type="ECO:0000259" key="15">
    <source>
        <dbReference type="Pfam" id="PF08264"/>
    </source>
</evidence>
<dbReference type="Pfam" id="PF08264">
    <property type="entry name" value="Anticodon_1"/>
    <property type="match status" value="1"/>
</dbReference>
<dbReference type="InterPro" id="IPR009008">
    <property type="entry name" value="Val/Leu/Ile-tRNA-synth_edit"/>
</dbReference>
<dbReference type="STRING" id="1212765.MHLP_00580"/>
<dbReference type="PANTHER" id="PTHR42765:SF1">
    <property type="entry name" value="ISOLEUCINE--TRNA LIGASE, MITOCHONDRIAL"/>
    <property type="match status" value="1"/>
</dbReference>
<protein>
    <recommendedName>
        <fullName evidence="3 12">Isoleucine--tRNA ligase</fullName>
        <ecNumber evidence="2 12">6.1.1.5</ecNumber>
    </recommendedName>
</protein>
<dbReference type="SUPFAM" id="SSF47323">
    <property type="entry name" value="Anticodon-binding domain of a subclass of class I aminoacyl-tRNA synthetases"/>
    <property type="match status" value="1"/>
</dbReference>
<dbReference type="InterPro" id="IPR002301">
    <property type="entry name" value="Ile-tRNA-ligase"/>
</dbReference>
<keyword evidence="4" id="KW-0963">Cytoplasm</keyword>
<reference evidence="16 17" key="1">
    <citation type="journal article" date="2012" name="J. Bacteriol.">
        <title>Genome Sequence of "Candidatus Mycoplasma haemolamae" Strain Purdue, a Red Blood Cell Pathogen of Alpacas (Vicugna pacos) and Llamas (Lama glama).</title>
        <authorList>
            <person name="Guimaraes A.M."/>
            <person name="Toth B."/>
            <person name="Santos A.P."/>
            <person name="do Nascimento N.C."/>
            <person name="Kritchevsky J.E."/>
            <person name="Messick J.B."/>
        </authorList>
    </citation>
    <scope>NUCLEOTIDE SEQUENCE [LARGE SCALE GENOMIC DNA]</scope>
    <source>
        <strain evidence="16 17">Purdue</strain>
    </source>
</reference>
<dbReference type="GO" id="GO:0004822">
    <property type="term" value="F:isoleucine-tRNA ligase activity"/>
    <property type="evidence" value="ECO:0007669"/>
    <property type="project" value="UniProtKB-UniRule"/>
</dbReference>
<evidence type="ECO:0000256" key="7">
    <source>
        <dbReference type="ARBA" id="ARBA00022840"/>
    </source>
</evidence>
<keyword evidence="17" id="KW-1185">Reference proteome</keyword>
<dbReference type="Gene3D" id="3.40.50.620">
    <property type="entry name" value="HUPs"/>
    <property type="match status" value="2"/>
</dbReference>
<keyword evidence="6 13" id="KW-0547">Nucleotide-binding</keyword>
<dbReference type="EC" id="6.1.1.5" evidence="2 12"/>
<dbReference type="GO" id="GO:0002161">
    <property type="term" value="F:aminoacyl-tRNA deacylase activity"/>
    <property type="evidence" value="ECO:0007669"/>
    <property type="project" value="InterPro"/>
</dbReference>
<dbReference type="InterPro" id="IPR050081">
    <property type="entry name" value="Ile-tRNA_ligase"/>
</dbReference>
<dbReference type="InterPro" id="IPR014729">
    <property type="entry name" value="Rossmann-like_a/b/a_fold"/>
</dbReference>
<dbReference type="HOGENOM" id="CLU_001493_7_1_14"/>
<proteinExistence type="inferred from homology"/>
<evidence type="ECO:0000256" key="11">
    <source>
        <dbReference type="ARBA" id="ARBA00048359"/>
    </source>
</evidence>
<feature type="domain" description="Methionyl/Valyl/Leucyl/Isoleucyl-tRNA synthetase anticodon-binding" evidence="15">
    <location>
        <begin position="676"/>
        <end position="828"/>
    </location>
</feature>